<keyword evidence="2" id="KW-1185">Reference proteome</keyword>
<sequence>MNFDQCRRVVRSMGEEQETLNNTRWLICFASVLNWKPCCASGCRRQLSVFASDSIEHGFGICYRLAFFFVL</sequence>
<organism evidence="1 2">
    <name type="scientific">Trichinella nelsoni</name>
    <dbReference type="NCBI Taxonomy" id="6336"/>
    <lineage>
        <taxon>Eukaryota</taxon>
        <taxon>Metazoa</taxon>
        <taxon>Ecdysozoa</taxon>
        <taxon>Nematoda</taxon>
        <taxon>Enoplea</taxon>
        <taxon>Dorylaimia</taxon>
        <taxon>Trichinellida</taxon>
        <taxon>Trichinellidae</taxon>
        <taxon>Trichinella</taxon>
    </lineage>
</organism>
<evidence type="ECO:0000313" key="2">
    <source>
        <dbReference type="Proteomes" id="UP000054630"/>
    </source>
</evidence>
<dbReference type="Proteomes" id="UP000054630">
    <property type="component" value="Unassembled WGS sequence"/>
</dbReference>
<accession>A0A0V0SBQ4</accession>
<protein>
    <submittedName>
        <fullName evidence="1">Uncharacterized protein</fullName>
    </submittedName>
</protein>
<evidence type="ECO:0000313" key="1">
    <source>
        <dbReference type="EMBL" id="KRX24153.1"/>
    </source>
</evidence>
<reference evidence="1 2" key="1">
    <citation type="submission" date="2015-01" db="EMBL/GenBank/DDBJ databases">
        <title>Evolution of Trichinella species and genotypes.</title>
        <authorList>
            <person name="Korhonen P.K."/>
            <person name="Edoardo P."/>
            <person name="Giuseppe L.R."/>
            <person name="Gasser R.B."/>
        </authorList>
    </citation>
    <scope>NUCLEOTIDE SEQUENCE [LARGE SCALE GENOMIC DNA]</scope>
    <source>
        <strain evidence="1">ISS37</strain>
    </source>
</reference>
<name>A0A0V0SBQ4_9BILA</name>
<dbReference type="AlphaFoldDB" id="A0A0V0SBQ4"/>
<proteinExistence type="predicted"/>
<dbReference type="EMBL" id="JYDL01000019">
    <property type="protein sequence ID" value="KRX24153.1"/>
    <property type="molecule type" value="Genomic_DNA"/>
</dbReference>
<comment type="caution">
    <text evidence="1">The sequence shown here is derived from an EMBL/GenBank/DDBJ whole genome shotgun (WGS) entry which is preliminary data.</text>
</comment>
<gene>
    <name evidence="1" type="ORF">T07_6452</name>
</gene>